<evidence type="ECO:0000313" key="4">
    <source>
        <dbReference type="Proteomes" id="UP000254084"/>
    </source>
</evidence>
<evidence type="ECO:0000256" key="1">
    <source>
        <dbReference type="SAM" id="MobiDB-lite"/>
    </source>
</evidence>
<accession>A0A379KCV0</accession>
<dbReference type="Proteomes" id="UP000254084">
    <property type="component" value="Unassembled WGS sequence"/>
</dbReference>
<feature type="signal peptide" evidence="2">
    <location>
        <begin position="1"/>
        <end position="23"/>
    </location>
</feature>
<proteinExistence type="predicted"/>
<protein>
    <recommendedName>
        <fullName evidence="5">Entry exclusion lipoprotein TrbK</fullName>
    </recommendedName>
</protein>
<keyword evidence="2" id="KW-0732">Signal</keyword>
<feature type="region of interest" description="Disordered" evidence="1">
    <location>
        <begin position="65"/>
        <end position="87"/>
    </location>
</feature>
<dbReference type="EMBL" id="UGUW01000004">
    <property type="protein sequence ID" value="SUD61951.1"/>
    <property type="molecule type" value="Genomic_DNA"/>
</dbReference>
<evidence type="ECO:0000313" key="3">
    <source>
        <dbReference type="EMBL" id="SUD61951.1"/>
    </source>
</evidence>
<evidence type="ECO:0008006" key="5">
    <source>
        <dbReference type="Google" id="ProtNLM"/>
    </source>
</evidence>
<feature type="chain" id="PRO_5016830403" description="Entry exclusion lipoprotein TrbK" evidence="2">
    <location>
        <begin position="24"/>
        <end position="87"/>
    </location>
</feature>
<sequence length="87" mass="9412">MTIRTLVLTVVACASAASMTAFAHPGGHDDDEKLIPTTCAQLADKERYTDDVSYPEVKALKERCDAEKKGQVEPGTTTTPRSADRDN</sequence>
<name>A0A379KCV0_ECTOL</name>
<organism evidence="3 4">
    <name type="scientific">Ectopseudomonas oleovorans</name>
    <name type="common">Pseudomonas oleovorans</name>
    <dbReference type="NCBI Taxonomy" id="301"/>
    <lineage>
        <taxon>Bacteria</taxon>
        <taxon>Pseudomonadati</taxon>
        <taxon>Pseudomonadota</taxon>
        <taxon>Gammaproteobacteria</taxon>
        <taxon>Pseudomonadales</taxon>
        <taxon>Pseudomonadaceae</taxon>
        <taxon>Ectopseudomonas</taxon>
    </lineage>
</organism>
<dbReference type="RefSeq" id="WP_084341226.1">
    <property type="nucleotide sequence ID" value="NZ_JBPQFX010000002.1"/>
</dbReference>
<reference evidence="3 4" key="1">
    <citation type="submission" date="2018-06" db="EMBL/GenBank/DDBJ databases">
        <authorList>
            <consortium name="Pathogen Informatics"/>
            <person name="Doyle S."/>
        </authorList>
    </citation>
    <scope>NUCLEOTIDE SEQUENCE [LARGE SCALE GENOMIC DNA]</scope>
    <source>
        <strain evidence="3 4">NCTC10860</strain>
    </source>
</reference>
<dbReference type="AlphaFoldDB" id="A0A379KCV0"/>
<gene>
    <name evidence="3" type="ORF">NCTC10860_04370</name>
</gene>
<evidence type="ECO:0000256" key="2">
    <source>
        <dbReference type="SAM" id="SignalP"/>
    </source>
</evidence>